<reference evidence="1 2" key="1">
    <citation type="submission" date="2019-04" db="EMBL/GenBank/DDBJ databases">
        <title>Sphingobacterium olei sp. nov., isolated from oil-contaminated soil.</title>
        <authorList>
            <person name="Liu B."/>
        </authorList>
    </citation>
    <scope>NUCLEOTIDE SEQUENCE [LARGE SCALE GENOMIC DNA]</scope>
    <source>
        <strain evidence="1 2">HAL-9</strain>
    </source>
</reference>
<dbReference type="Pfam" id="PF08002">
    <property type="entry name" value="DUF1697"/>
    <property type="match status" value="1"/>
</dbReference>
<dbReference type="PANTHER" id="PTHR36439:SF1">
    <property type="entry name" value="DUF1697 DOMAIN-CONTAINING PROTEIN"/>
    <property type="match status" value="1"/>
</dbReference>
<dbReference type="SUPFAM" id="SSF160379">
    <property type="entry name" value="SP0830-like"/>
    <property type="match status" value="1"/>
</dbReference>
<keyword evidence="2" id="KW-1185">Reference proteome</keyword>
<proteinExistence type="predicted"/>
<dbReference type="Proteomes" id="UP000306808">
    <property type="component" value="Unassembled WGS sequence"/>
</dbReference>
<dbReference type="EMBL" id="SUME01000006">
    <property type="protein sequence ID" value="TJZ54890.1"/>
    <property type="molecule type" value="Genomic_DNA"/>
</dbReference>
<dbReference type="PANTHER" id="PTHR36439">
    <property type="entry name" value="BLL4334 PROTEIN"/>
    <property type="match status" value="1"/>
</dbReference>
<evidence type="ECO:0000313" key="2">
    <source>
        <dbReference type="Proteomes" id="UP000306808"/>
    </source>
</evidence>
<name>A0A4U0NKV5_9SPHI</name>
<dbReference type="Gene3D" id="3.30.70.1280">
    <property type="entry name" value="SP0830-like domains"/>
    <property type="match status" value="1"/>
</dbReference>
<dbReference type="Gene3D" id="3.30.70.1260">
    <property type="entry name" value="bacterial protein sp0830 like"/>
    <property type="match status" value="1"/>
</dbReference>
<accession>A0A4U0NKV5</accession>
<dbReference type="PIRSF" id="PIRSF008502">
    <property type="entry name" value="UCP008502"/>
    <property type="match status" value="1"/>
</dbReference>
<evidence type="ECO:0000313" key="1">
    <source>
        <dbReference type="EMBL" id="TJZ54890.1"/>
    </source>
</evidence>
<dbReference type="AlphaFoldDB" id="A0A4U0NKV5"/>
<sequence>MMISDLIFLAKCYHHFKEVNTRNGICEMHNHNKVAKHIVFLRGINVSGKNSIKMQDLRSLLTEAGFEEVMSYIQSGNIILSSPLSKQEVKSAIHQLIQEKLGLDIEVFAVTGEELNQVLLNNPFQGGHEQPNKLFITFLSNQPSTDLVNKLQEKDHGQEEFQLINNMLYFYLPEGMAKSKMNNSYFEKALKVKATGRNLNTVQKLISLIQ</sequence>
<protein>
    <submittedName>
        <fullName evidence="1">DUF1697 domain-containing protein</fullName>
    </submittedName>
</protein>
<organism evidence="1 2">
    <name type="scientific">Sphingobacterium olei</name>
    <dbReference type="NCBI Taxonomy" id="2571155"/>
    <lineage>
        <taxon>Bacteria</taxon>
        <taxon>Pseudomonadati</taxon>
        <taxon>Bacteroidota</taxon>
        <taxon>Sphingobacteriia</taxon>
        <taxon>Sphingobacteriales</taxon>
        <taxon>Sphingobacteriaceae</taxon>
        <taxon>Sphingobacterium</taxon>
    </lineage>
</organism>
<gene>
    <name evidence="1" type="ORF">FAZ15_15615</name>
</gene>
<dbReference type="InterPro" id="IPR012545">
    <property type="entry name" value="DUF1697"/>
</dbReference>
<comment type="caution">
    <text evidence="1">The sequence shown here is derived from an EMBL/GenBank/DDBJ whole genome shotgun (WGS) entry which is preliminary data.</text>
</comment>